<dbReference type="Proteomes" id="UP001152888">
    <property type="component" value="Unassembled WGS sequence"/>
</dbReference>
<sequence length="17" mass="2121">MDCTCFAFSPCKFFYYF</sequence>
<evidence type="ECO:0000313" key="2">
    <source>
        <dbReference type="Proteomes" id="UP001152888"/>
    </source>
</evidence>
<organism evidence="1 2">
    <name type="scientific">Acanthoscelides obtectus</name>
    <name type="common">Bean weevil</name>
    <name type="synonym">Bruchus obtectus</name>
    <dbReference type="NCBI Taxonomy" id="200917"/>
    <lineage>
        <taxon>Eukaryota</taxon>
        <taxon>Metazoa</taxon>
        <taxon>Ecdysozoa</taxon>
        <taxon>Arthropoda</taxon>
        <taxon>Hexapoda</taxon>
        <taxon>Insecta</taxon>
        <taxon>Pterygota</taxon>
        <taxon>Neoptera</taxon>
        <taxon>Endopterygota</taxon>
        <taxon>Coleoptera</taxon>
        <taxon>Polyphaga</taxon>
        <taxon>Cucujiformia</taxon>
        <taxon>Chrysomeloidea</taxon>
        <taxon>Chrysomelidae</taxon>
        <taxon>Bruchinae</taxon>
        <taxon>Bruchini</taxon>
        <taxon>Acanthoscelides</taxon>
    </lineage>
</organism>
<name>A0A9P0K6J3_ACAOB</name>
<dbReference type="EMBL" id="CAKOFQ010006755">
    <property type="protein sequence ID" value="CAH1968711.1"/>
    <property type="molecule type" value="Genomic_DNA"/>
</dbReference>
<protein>
    <submittedName>
        <fullName evidence="1">Uncharacterized protein</fullName>
    </submittedName>
</protein>
<evidence type="ECO:0000313" key="1">
    <source>
        <dbReference type="EMBL" id="CAH1968711.1"/>
    </source>
</evidence>
<keyword evidence="2" id="KW-1185">Reference proteome</keyword>
<reference evidence="1" key="1">
    <citation type="submission" date="2022-03" db="EMBL/GenBank/DDBJ databases">
        <authorList>
            <person name="Sayadi A."/>
        </authorList>
    </citation>
    <scope>NUCLEOTIDE SEQUENCE</scope>
</reference>
<dbReference type="AlphaFoldDB" id="A0A9P0K6J3"/>
<accession>A0A9P0K6J3</accession>
<comment type="caution">
    <text evidence="1">The sequence shown here is derived from an EMBL/GenBank/DDBJ whole genome shotgun (WGS) entry which is preliminary data.</text>
</comment>
<dbReference type="OrthoDB" id="1101576at2759"/>
<proteinExistence type="predicted"/>
<gene>
    <name evidence="1" type="ORF">ACAOBT_LOCUS8014</name>
</gene>